<sequence length="367" mass="41206">MSTPSSVTTLRELRLLQSSKVRKDRPDILKMPVLHSAAILFLPPLFFWITVDAISESWPSWFETCPVTGGCVPAQGNTNEPSPMNCAFKDILERPNMYMYILFLVANLSALFKYRDAPEKLKKCTFVLHLLTTLAIRCLSSFSGIWTSDSYPFNLPSSNSPGKIFWLFSLVAPWLWHWTYLGTYTDVWYDPATRSVRDEHGAVTWVFTSEAKPDEDYDAYSPVYMPWQDTVVRLSYIHVVDNLIHVLWLRFYQSAGAYTAYVNNSELLTLLLAVEMGLYTYSRAMSHVVFARGGDEEMDVGAEKTALVARRCAVEGLVGGPSTQLPFLRFGICDVIAGIAISGVVCLFVAFVILMAGAEVPLLSVWV</sequence>
<evidence type="ECO:0000256" key="1">
    <source>
        <dbReference type="SAM" id="Phobius"/>
    </source>
</evidence>
<evidence type="ECO:0000313" key="3">
    <source>
        <dbReference type="Proteomes" id="UP000799757"/>
    </source>
</evidence>
<dbReference type="EMBL" id="MU001993">
    <property type="protein sequence ID" value="KAF2791957.1"/>
    <property type="molecule type" value="Genomic_DNA"/>
</dbReference>
<keyword evidence="1" id="KW-1133">Transmembrane helix</keyword>
<dbReference type="AlphaFoldDB" id="A0A6A6X7S9"/>
<protein>
    <submittedName>
        <fullName evidence="2">Uncharacterized protein</fullName>
    </submittedName>
</protein>
<dbReference type="Proteomes" id="UP000799757">
    <property type="component" value="Unassembled WGS sequence"/>
</dbReference>
<accession>A0A6A6X7S9</accession>
<feature type="transmembrane region" description="Helical" evidence="1">
    <location>
        <begin position="97"/>
        <end position="114"/>
    </location>
</feature>
<gene>
    <name evidence="2" type="ORF">K505DRAFT_376389</name>
</gene>
<reference evidence="2" key="1">
    <citation type="journal article" date="2020" name="Stud. Mycol.">
        <title>101 Dothideomycetes genomes: a test case for predicting lifestyles and emergence of pathogens.</title>
        <authorList>
            <person name="Haridas S."/>
            <person name="Albert R."/>
            <person name="Binder M."/>
            <person name="Bloem J."/>
            <person name="Labutti K."/>
            <person name="Salamov A."/>
            <person name="Andreopoulos B."/>
            <person name="Baker S."/>
            <person name="Barry K."/>
            <person name="Bills G."/>
            <person name="Bluhm B."/>
            <person name="Cannon C."/>
            <person name="Castanera R."/>
            <person name="Culley D."/>
            <person name="Daum C."/>
            <person name="Ezra D."/>
            <person name="Gonzalez J."/>
            <person name="Henrissat B."/>
            <person name="Kuo A."/>
            <person name="Liang C."/>
            <person name="Lipzen A."/>
            <person name="Lutzoni F."/>
            <person name="Magnuson J."/>
            <person name="Mondo S."/>
            <person name="Nolan M."/>
            <person name="Ohm R."/>
            <person name="Pangilinan J."/>
            <person name="Park H.-J."/>
            <person name="Ramirez L."/>
            <person name="Alfaro M."/>
            <person name="Sun H."/>
            <person name="Tritt A."/>
            <person name="Yoshinaga Y."/>
            <person name="Zwiers L.-H."/>
            <person name="Turgeon B."/>
            <person name="Goodwin S."/>
            <person name="Spatafora J."/>
            <person name="Crous P."/>
            <person name="Grigoriev I."/>
        </authorList>
    </citation>
    <scope>NUCLEOTIDE SEQUENCE</scope>
    <source>
        <strain evidence="2">CBS 109.77</strain>
    </source>
</reference>
<keyword evidence="1" id="KW-0812">Transmembrane</keyword>
<proteinExistence type="predicted"/>
<name>A0A6A6X7S9_9PLEO</name>
<feature type="transmembrane region" description="Helical" evidence="1">
    <location>
        <begin position="126"/>
        <end position="146"/>
    </location>
</feature>
<feature type="transmembrane region" description="Helical" evidence="1">
    <location>
        <begin position="166"/>
        <end position="189"/>
    </location>
</feature>
<feature type="transmembrane region" description="Helical" evidence="1">
    <location>
        <begin position="32"/>
        <end position="51"/>
    </location>
</feature>
<dbReference type="OrthoDB" id="3685345at2759"/>
<evidence type="ECO:0000313" key="2">
    <source>
        <dbReference type="EMBL" id="KAF2791957.1"/>
    </source>
</evidence>
<organism evidence="2 3">
    <name type="scientific">Melanomma pulvis-pyrius CBS 109.77</name>
    <dbReference type="NCBI Taxonomy" id="1314802"/>
    <lineage>
        <taxon>Eukaryota</taxon>
        <taxon>Fungi</taxon>
        <taxon>Dikarya</taxon>
        <taxon>Ascomycota</taxon>
        <taxon>Pezizomycotina</taxon>
        <taxon>Dothideomycetes</taxon>
        <taxon>Pleosporomycetidae</taxon>
        <taxon>Pleosporales</taxon>
        <taxon>Melanommataceae</taxon>
        <taxon>Melanomma</taxon>
    </lineage>
</organism>
<keyword evidence="1" id="KW-0472">Membrane</keyword>
<feature type="transmembrane region" description="Helical" evidence="1">
    <location>
        <begin position="335"/>
        <end position="358"/>
    </location>
</feature>
<keyword evidence="3" id="KW-1185">Reference proteome</keyword>